<dbReference type="GO" id="GO:0006367">
    <property type="term" value="P:transcription initiation at RNA polymerase II promoter"/>
    <property type="evidence" value="ECO:0007669"/>
    <property type="project" value="TreeGrafter"/>
</dbReference>
<reference evidence="4" key="1">
    <citation type="submission" date="2022-11" db="UniProtKB">
        <authorList>
            <consortium name="WormBaseParasite"/>
        </authorList>
    </citation>
    <scope>IDENTIFICATION</scope>
</reference>
<dbReference type="OMA" id="PAWMVHS"/>
<dbReference type="InterPro" id="IPR021600">
    <property type="entry name" value="TFIIE_asu_C"/>
</dbReference>
<dbReference type="AlphaFoldDB" id="A0A915J5X0"/>
<dbReference type="GO" id="GO:0005673">
    <property type="term" value="C:transcription factor TFIIE complex"/>
    <property type="evidence" value="ECO:0007669"/>
    <property type="project" value="TreeGrafter"/>
</dbReference>
<protein>
    <submittedName>
        <fullName evidence="4">Transcription factor TFIIE alpha subunit C-terminal domain-containing protein</fullName>
    </submittedName>
</protein>
<dbReference type="PANTHER" id="PTHR13097:SF7">
    <property type="entry name" value="GENERAL TRANSCRIPTION FACTOR IIE SUBUNIT 1"/>
    <property type="match status" value="1"/>
</dbReference>
<feature type="domain" description="Transcription factor TFIIE alpha subunit C-terminal" evidence="2">
    <location>
        <begin position="237"/>
        <end position="310"/>
    </location>
</feature>
<feature type="region of interest" description="Disordered" evidence="1">
    <location>
        <begin position="222"/>
        <end position="266"/>
    </location>
</feature>
<feature type="compositionally biased region" description="Acidic residues" evidence="1">
    <location>
        <begin position="243"/>
        <end position="265"/>
    </location>
</feature>
<evidence type="ECO:0000313" key="3">
    <source>
        <dbReference type="Proteomes" id="UP000887565"/>
    </source>
</evidence>
<keyword evidence="3" id="KW-1185">Reference proteome</keyword>
<dbReference type="InterPro" id="IPR039997">
    <property type="entry name" value="TFE"/>
</dbReference>
<dbReference type="Pfam" id="PF11521">
    <property type="entry name" value="TFIIE-A_C"/>
    <property type="match status" value="1"/>
</dbReference>
<evidence type="ECO:0000259" key="2">
    <source>
        <dbReference type="Pfam" id="PF11521"/>
    </source>
</evidence>
<dbReference type="PANTHER" id="PTHR13097">
    <property type="entry name" value="TRANSCRIPTION INITIATION FACTOR IIE, ALPHA SUBUNIT"/>
    <property type="match status" value="1"/>
</dbReference>
<organism evidence="3 4">
    <name type="scientific">Romanomermis culicivorax</name>
    <name type="common">Nematode worm</name>
    <dbReference type="NCBI Taxonomy" id="13658"/>
    <lineage>
        <taxon>Eukaryota</taxon>
        <taxon>Metazoa</taxon>
        <taxon>Ecdysozoa</taxon>
        <taxon>Nematoda</taxon>
        <taxon>Enoplea</taxon>
        <taxon>Dorylaimia</taxon>
        <taxon>Mermithida</taxon>
        <taxon>Mermithoidea</taxon>
        <taxon>Mermithidae</taxon>
        <taxon>Romanomermis</taxon>
    </lineage>
</organism>
<accession>A0A915J5X0</accession>
<evidence type="ECO:0000313" key="4">
    <source>
        <dbReference type="WBParaSite" id="nRc.2.0.1.t21128-RA"/>
    </source>
</evidence>
<proteinExistence type="predicted"/>
<name>A0A915J5X0_ROMCU</name>
<evidence type="ECO:0000256" key="1">
    <source>
        <dbReference type="SAM" id="MobiDB-lite"/>
    </source>
</evidence>
<dbReference type="WBParaSite" id="nRc.2.0.1.t21128-RA">
    <property type="protein sequence ID" value="nRc.2.0.1.t21128-RA"/>
    <property type="gene ID" value="nRc.2.0.1.g21128"/>
</dbReference>
<dbReference type="Proteomes" id="UP000887565">
    <property type="component" value="Unplaced"/>
</dbReference>
<sequence length="312" mass="34658">MSVPDVKVVEEIPASMQKLVRLISKGFYGVEHNDLWNGEEMQCVFCRGVVEEDSSALPSQNARSALARFNEQMMPFFQLMQELDGIQLALNLLEPRPAVIVHKNKSNVDNTSISQGALGVDSVGSGHQQKSNKNEVELYKTGFTVNIEHNEAAEAARIAAASSAKQVPIWIQSSTIPTTSTVGLLHGQDETGNPIVNEFADDIQGHAARKVDIASALLRHETKPAESLTPSHVTYEEKNVKNEDEDFEEVNDETNDEEEEEDENNLEVKVKGKSYALADVMENPDLIEQMSHDEKDHYVKVSQAAYEKMYGE</sequence>
<dbReference type="Gene3D" id="6.10.140.1250">
    <property type="match status" value="1"/>
</dbReference>